<evidence type="ECO:0000313" key="9">
    <source>
        <dbReference type="EMBL" id="TXK52636.1"/>
    </source>
</evidence>
<dbReference type="GO" id="GO:0005886">
    <property type="term" value="C:plasma membrane"/>
    <property type="evidence" value="ECO:0007669"/>
    <property type="project" value="UniProtKB-SubCell"/>
</dbReference>
<gene>
    <name evidence="9" type="ORF">FVR03_00845</name>
</gene>
<dbReference type="InterPro" id="IPR003400">
    <property type="entry name" value="ExbD"/>
</dbReference>
<feature type="region of interest" description="Disordered" evidence="8">
    <location>
        <begin position="1"/>
        <end position="21"/>
    </location>
</feature>
<evidence type="ECO:0000256" key="5">
    <source>
        <dbReference type="ARBA" id="ARBA00022989"/>
    </source>
</evidence>
<comment type="caution">
    <text evidence="9">The sequence shown here is derived from an EMBL/GenBank/DDBJ whole genome shotgun (WGS) entry which is preliminary data.</text>
</comment>
<reference evidence="9 10" key="1">
    <citation type="submission" date="2019-08" db="EMBL/GenBank/DDBJ databases">
        <authorList>
            <person name="Shi S."/>
        </authorList>
    </citation>
    <scope>NUCLEOTIDE SEQUENCE [LARGE SCALE GENOMIC DNA]</scope>
    <source>
        <strain evidence="9 10">GY10130</strain>
    </source>
</reference>
<dbReference type="Proteomes" id="UP000321926">
    <property type="component" value="Unassembled WGS sequence"/>
</dbReference>
<name>A0A5C8KFI3_9BACT</name>
<keyword evidence="3" id="KW-1003">Cell membrane</keyword>
<dbReference type="PANTHER" id="PTHR30558:SF3">
    <property type="entry name" value="BIOPOLYMER TRANSPORT PROTEIN EXBD-RELATED"/>
    <property type="match status" value="1"/>
</dbReference>
<sequence>MAQIQESSSPGRGGKRRSKKMQAHLDMTPMVDLAFLLLTFFMLTTTFQKLNRMQLQMPIPGGESPVKGENALTVVLGKNDKIHYYFGYPGDDPEVITTDFSAHGIRKVLTSGRVQQNEKLVVLLKASEHARYKNLVDILDEVNITATKRYALADLQPNEKEFLTTHIGG</sequence>
<evidence type="ECO:0000256" key="6">
    <source>
        <dbReference type="ARBA" id="ARBA00023136"/>
    </source>
</evidence>
<evidence type="ECO:0000256" key="1">
    <source>
        <dbReference type="ARBA" id="ARBA00004162"/>
    </source>
</evidence>
<dbReference type="GO" id="GO:0022857">
    <property type="term" value="F:transmembrane transporter activity"/>
    <property type="evidence" value="ECO:0007669"/>
    <property type="project" value="InterPro"/>
</dbReference>
<comment type="similarity">
    <text evidence="2 7">Belongs to the ExbD/TolR family.</text>
</comment>
<keyword evidence="4 7" id="KW-0812">Transmembrane</keyword>
<evidence type="ECO:0000256" key="4">
    <source>
        <dbReference type="ARBA" id="ARBA00022692"/>
    </source>
</evidence>
<keyword evidence="6" id="KW-0472">Membrane</keyword>
<dbReference type="GO" id="GO:0015031">
    <property type="term" value="P:protein transport"/>
    <property type="evidence" value="ECO:0007669"/>
    <property type="project" value="UniProtKB-KW"/>
</dbReference>
<dbReference type="RefSeq" id="WP_147919862.1">
    <property type="nucleotide sequence ID" value="NZ_VRTY01000002.1"/>
</dbReference>
<evidence type="ECO:0000256" key="3">
    <source>
        <dbReference type="ARBA" id="ARBA00022475"/>
    </source>
</evidence>
<organism evidence="9 10">
    <name type="scientific">Pontibacter qinzhouensis</name>
    <dbReference type="NCBI Taxonomy" id="2603253"/>
    <lineage>
        <taxon>Bacteria</taxon>
        <taxon>Pseudomonadati</taxon>
        <taxon>Bacteroidota</taxon>
        <taxon>Cytophagia</taxon>
        <taxon>Cytophagales</taxon>
        <taxon>Hymenobacteraceae</taxon>
        <taxon>Pontibacter</taxon>
    </lineage>
</organism>
<comment type="subcellular location">
    <subcellularLocation>
        <location evidence="1">Cell membrane</location>
        <topology evidence="1">Single-pass membrane protein</topology>
    </subcellularLocation>
    <subcellularLocation>
        <location evidence="7">Cell membrane</location>
        <topology evidence="7">Single-pass type II membrane protein</topology>
    </subcellularLocation>
</comment>
<dbReference type="EMBL" id="VRTY01000002">
    <property type="protein sequence ID" value="TXK52636.1"/>
    <property type="molecule type" value="Genomic_DNA"/>
</dbReference>
<evidence type="ECO:0000256" key="2">
    <source>
        <dbReference type="ARBA" id="ARBA00005811"/>
    </source>
</evidence>
<dbReference type="Pfam" id="PF02472">
    <property type="entry name" value="ExbD"/>
    <property type="match status" value="1"/>
</dbReference>
<evidence type="ECO:0000256" key="8">
    <source>
        <dbReference type="SAM" id="MobiDB-lite"/>
    </source>
</evidence>
<proteinExistence type="inferred from homology"/>
<keyword evidence="10" id="KW-1185">Reference proteome</keyword>
<keyword evidence="5" id="KW-1133">Transmembrane helix</keyword>
<evidence type="ECO:0000256" key="7">
    <source>
        <dbReference type="RuleBase" id="RU003879"/>
    </source>
</evidence>
<dbReference type="PANTHER" id="PTHR30558">
    <property type="entry name" value="EXBD MEMBRANE COMPONENT OF PMF-DRIVEN MACROMOLECULE IMPORT SYSTEM"/>
    <property type="match status" value="1"/>
</dbReference>
<keyword evidence="7" id="KW-0653">Protein transport</keyword>
<accession>A0A5C8KFI3</accession>
<evidence type="ECO:0000313" key="10">
    <source>
        <dbReference type="Proteomes" id="UP000321926"/>
    </source>
</evidence>
<dbReference type="OrthoDB" id="952702at2"/>
<protein>
    <submittedName>
        <fullName evidence="9">Biopolymer transporter ExbD</fullName>
    </submittedName>
</protein>
<keyword evidence="7" id="KW-0813">Transport</keyword>
<dbReference type="AlphaFoldDB" id="A0A5C8KFI3"/>